<dbReference type="InterPro" id="IPR002656">
    <property type="entry name" value="Acyl_transf_3_dom"/>
</dbReference>
<evidence type="ECO:0000256" key="1">
    <source>
        <dbReference type="SAM" id="Phobius"/>
    </source>
</evidence>
<dbReference type="EMBL" id="JAUQUB010000001">
    <property type="protein sequence ID" value="MDO7882146.1"/>
    <property type="molecule type" value="Genomic_DNA"/>
</dbReference>
<organism evidence="3 4">
    <name type="scientific">Antiquaquibacter soli</name>
    <dbReference type="NCBI Taxonomy" id="3064523"/>
    <lineage>
        <taxon>Bacteria</taxon>
        <taxon>Bacillati</taxon>
        <taxon>Actinomycetota</taxon>
        <taxon>Actinomycetes</taxon>
        <taxon>Micrococcales</taxon>
        <taxon>Microbacteriaceae</taxon>
        <taxon>Antiquaquibacter</taxon>
    </lineage>
</organism>
<feature type="transmembrane region" description="Helical" evidence="1">
    <location>
        <begin position="105"/>
        <end position="123"/>
    </location>
</feature>
<evidence type="ECO:0000313" key="4">
    <source>
        <dbReference type="Proteomes" id="UP001241072"/>
    </source>
</evidence>
<name>A0ABT9BQU2_9MICO</name>
<feature type="transmembrane region" description="Helical" evidence="1">
    <location>
        <begin position="20"/>
        <end position="41"/>
    </location>
</feature>
<feature type="transmembrane region" description="Helical" evidence="1">
    <location>
        <begin position="167"/>
        <end position="188"/>
    </location>
</feature>
<feature type="transmembrane region" description="Helical" evidence="1">
    <location>
        <begin position="61"/>
        <end position="84"/>
    </location>
</feature>
<evidence type="ECO:0000313" key="3">
    <source>
        <dbReference type="EMBL" id="MDO7882146.1"/>
    </source>
</evidence>
<feature type="transmembrane region" description="Helical" evidence="1">
    <location>
        <begin position="250"/>
        <end position="269"/>
    </location>
</feature>
<sequence>MTAPAASDTRFASLDGLRGVAAFVVLLHHVALVTPGITMTYQGHDIAPTWSLIWWASFTPLKILTAGPEAVVVFFLLSGFVLALEPLRKPAYDWLAYYPRRIVRLYLPIIASVAFAVLLILLVPRDPSRASSPWVGMLADPSLGAPSVFGEATVLFHPPLFPINGPLWSLVWEVWFSLLLPLALALVLLVRRAWWAVALVSFGLSWLGFLWDWGALLYLPMFLVGVAMARGIEDLRALAGRISALRGAPWAWLGLVLLSLLLLVIGWIIRGRGWVDTEFAISITPEKLLGGALLLFCCAFAPGARWALTLRPIAWLGKVSFSLYLVHVPVLLAIAFAVGATQWWLTVLLAIPASLLVAWGFSVAVEMPAHRLSRRVGALVSR</sequence>
<keyword evidence="3" id="KW-0808">Transferase</keyword>
<dbReference type="Pfam" id="PF01757">
    <property type="entry name" value="Acyl_transf_3"/>
    <property type="match status" value="1"/>
</dbReference>
<dbReference type="InterPro" id="IPR050879">
    <property type="entry name" value="Acyltransferase_3"/>
</dbReference>
<evidence type="ECO:0000259" key="2">
    <source>
        <dbReference type="Pfam" id="PF01757"/>
    </source>
</evidence>
<reference evidence="3 4" key="1">
    <citation type="submission" date="2023-07" db="EMBL/GenBank/DDBJ databases">
        <title>Protaetiibacter sp. nov WY-16 isolated from soil.</title>
        <authorList>
            <person name="Liu B."/>
            <person name="Wan Y."/>
        </authorList>
    </citation>
    <scope>NUCLEOTIDE SEQUENCE [LARGE SCALE GENOMIC DNA]</scope>
    <source>
        <strain evidence="3 4">WY-16</strain>
    </source>
</reference>
<protein>
    <submittedName>
        <fullName evidence="3">Acyltransferase</fullName>
        <ecNumber evidence="3">2.3.-.-</ecNumber>
    </submittedName>
</protein>
<keyword evidence="3" id="KW-0012">Acyltransferase</keyword>
<gene>
    <name evidence="3" type="ORF">Q5716_07915</name>
</gene>
<feature type="transmembrane region" description="Helical" evidence="1">
    <location>
        <begin position="315"/>
        <end position="337"/>
    </location>
</feature>
<accession>A0ABT9BQU2</accession>
<feature type="domain" description="Acyltransferase 3" evidence="2">
    <location>
        <begin position="12"/>
        <end position="362"/>
    </location>
</feature>
<dbReference type="PANTHER" id="PTHR23028:SF134">
    <property type="entry name" value="PUTATIVE (AFU_ORTHOLOGUE AFUA_4G08520)-RELATED"/>
    <property type="match status" value="1"/>
</dbReference>
<feature type="transmembrane region" description="Helical" evidence="1">
    <location>
        <begin position="343"/>
        <end position="365"/>
    </location>
</feature>
<keyword evidence="4" id="KW-1185">Reference proteome</keyword>
<proteinExistence type="predicted"/>
<keyword evidence="1" id="KW-1133">Transmembrane helix</keyword>
<dbReference type="PANTHER" id="PTHR23028">
    <property type="entry name" value="ACETYLTRANSFERASE"/>
    <property type="match status" value="1"/>
</dbReference>
<dbReference type="RefSeq" id="WP_305002529.1">
    <property type="nucleotide sequence ID" value="NZ_JAUQUB010000001.1"/>
</dbReference>
<feature type="transmembrane region" description="Helical" evidence="1">
    <location>
        <begin position="289"/>
        <end position="308"/>
    </location>
</feature>
<dbReference type="GO" id="GO:0016746">
    <property type="term" value="F:acyltransferase activity"/>
    <property type="evidence" value="ECO:0007669"/>
    <property type="project" value="UniProtKB-KW"/>
</dbReference>
<comment type="caution">
    <text evidence="3">The sequence shown here is derived from an EMBL/GenBank/DDBJ whole genome shotgun (WGS) entry which is preliminary data.</text>
</comment>
<dbReference type="Proteomes" id="UP001241072">
    <property type="component" value="Unassembled WGS sequence"/>
</dbReference>
<dbReference type="EC" id="2.3.-.-" evidence="3"/>
<keyword evidence="1" id="KW-0812">Transmembrane</keyword>
<keyword evidence="1" id="KW-0472">Membrane</keyword>